<evidence type="ECO:0000313" key="1">
    <source>
        <dbReference type="EMBL" id="MFC5299334.1"/>
    </source>
</evidence>
<dbReference type="SUPFAM" id="SSF53474">
    <property type="entry name" value="alpha/beta-Hydrolases"/>
    <property type="match status" value="1"/>
</dbReference>
<dbReference type="EMBL" id="JBHSLN010000087">
    <property type="protein sequence ID" value="MFC5299334.1"/>
    <property type="molecule type" value="Genomic_DNA"/>
</dbReference>
<dbReference type="GeneID" id="303296987"/>
<organism evidence="1 2">
    <name type="scientific">Brachybacterium tyrofermentans</name>
    <dbReference type="NCBI Taxonomy" id="47848"/>
    <lineage>
        <taxon>Bacteria</taxon>
        <taxon>Bacillati</taxon>
        <taxon>Actinomycetota</taxon>
        <taxon>Actinomycetes</taxon>
        <taxon>Micrococcales</taxon>
        <taxon>Dermabacteraceae</taxon>
        <taxon>Brachybacterium</taxon>
    </lineage>
</organism>
<comment type="caution">
    <text evidence="1">The sequence shown here is derived from an EMBL/GenBank/DDBJ whole genome shotgun (WGS) entry which is preliminary data.</text>
</comment>
<reference evidence="2" key="1">
    <citation type="journal article" date="2019" name="Int. J. Syst. Evol. Microbiol.">
        <title>The Global Catalogue of Microorganisms (GCM) 10K type strain sequencing project: providing services to taxonomists for standard genome sequencing and annotation.</title>
        <authorList>
            <consortium name="The Broad Institute Genomics Platform"/>
            <consortium name="The Broad Institute Genome Sequencing Center for Infectious Disease"/>
            <person name="Wu L."/>
            <person name="Ma J."/>
        </authorList>
    </citation>
    <scope>NUCLEOTIDE SEQUENCE [LARGE SCALE GENOMIC DNA]</scope>
    <source>
        <strain evidence="2">CGMCC 1.16455</strain>
    </source>
</reference>
<name>A0ABW0FJQ2_9MICO</name>
<dbReference type="InterPro" id="IPR029058">
    <property type="entry name" value="AB_hydrolase_fold"/>
</dbReference>
<dbReference type="Gene3D" id="3.40.50.1820">
    <property type="entry name" value="alpha/beta hydrolase"/>
    <property type="match status" value="1"/>
</dbReference>
<dbReference type="Proteomes" id="UP001595937">
    <property type="component" value="Unassembled WGS sequence"/>
</dbReference>
<dbReference type="RefSeq" id="WP_193119257.1">
    <property type="nucleotide sequence ID" value="NZ_BAAAIR010000033.1"/>
</dbReference>
<sequence length="183" mass="19459">MTEYADWQAPTPSRGLVIMLPGAAYTCQMPLLHFAALVAISHGWDVREVDWTPAENWGTEQIGLELAAAIGDHEGPVRVVGKSLGTLAAPYAAEHRIDAVWLTPLVKMPAVARAIADHPGRQLLIAGTDDTDTWDSGIAAALSAEVLEIAGADHGLRVADPVRTAEIHVEATRAIDGWFGGAR</sequence>
<evidence type="ECO:0008006" key="3">
    <source>
        <dbReference type="Google" id="ProtNLM"/>
    </source>
</evidence>
<gene>
    <name evidence="1" type="ORF">ACFPK8_17595</name>
</gene>
<evidence type="ECO:0000313" key="2">
    <source>
        <dbReference type="Proteomes" id="UP001595937"/>
    </source>
</evidence>
<keyword evidence="2" id="KW-1185">Reference proteome</keyword>
<accession>A0ABW0FJQ2</accession>
<protein>
    <recommendedName>
        <fullName evidence="3">Alpha/beta hydrolase</fullName>
    </recommendedName>
</protein>
<proteinExistence type="predicted"/>